<keyword evidence="1" id="KW-0472">Membrane</keyword>
<comment type="caution">
    <text evidence="2">The sequence shown here is derived from an EMBL/GenBank/DDBJ whole genome shotgun (WGS) entry which is preliminary data.</text>
</comment>
<feature type="transmembrane region" description="Helical" evidence="1">
    <location>
        <begin position="46"/>
        <end position="70"/>
    </location>
</feature>
<dbReference type="Proteomes" id="UP000320085">
    <property type="component" value="Unassembled WGS sequence"/>
</dbReference>
<keyword evidence="1" id="KW-0812">Transmembrane</keyword>
<organism evidence="2 3">
    <name type="scientific">Humibacillus xanthopallidus</name>
    <dbReference type="NCBI Taxonomy" id="412689"/>
    <lineage>
        <taxon>Bacteria</taxon>
        <taxon>Bacillati</taxon>
        <taxon>Actinomycetota</taxon>
        <taxon>Actinomycetes</taxon>
        <taxon>Micrococcales</taxon>
        <taxon>Intrasporangiaceae</taxon>
        <taxon>Humibacillus</taxon>
    </lineage>
</organism>
<dbReference type="RefSeq" id="WP_141818854.1">
    <property type="nucleotide sequence ID" value="NZ_BAAAQC010000012.1"/>
</dbReference>
<proteinExistence type="predicted"/>
<sequence>MTSDLGAALLVALTYGGAVALAGVPVVVLAFVLASSRPAPVGLGFAGGWALGLAAALGVVVAVSDVAVAVADGTGGSDGLDAPGTTSSAVLAWVRIVAGIALLVLAVRSWQARGSAKQPGWMKGVGGWSTRQAFATGLGLGALNPKNLAIIASGASSMLAASVAPADQVPAVVLFALVGSIGVAGPAIYRVAGGEGAGRALARGDEWLQARASVLSAVVLAVLGVIVLVNGVTAL</sequence>
<feature type="transmembrane region" description="Helical" evidence="1">
    <location>
        <begin position="172"/>
        <end position="192"/>
    </location>
</feature>
<gene>
    <name evidence="2" type="ORF">FHX52_0023</name>
</gene>
<dbReference type="InterPro" id="IPR021315">
    <property type="entry name" value="Gap/Sap"/>
</dbReference>
<dbReference type="OrthoDB" id="4753036at2"/>
<name>A0A543PS91_9MICO</name>
<dbReference type="Pfam" id="PF11139">
    <property type="entry name" value="SfLAP"/>
    <property type="match status" value="1"/>
</dbReference>
<dbReference type="AlphaFoldDB" id="A0A543PS91"/>
<accession>A0A543PS91</accession>
<evidence type="ECO:0000313" key="3">
    <source>
        <dbReference type="Proteomes" id="UP000320085"/>
    </source>
</evidence>
<dbReference type="EMBL" id="VFQF01000001">
    <property type="protein sequence ID" value="TQN46934.1"/>
    <property type="molecule type" value="Genomic_DNA"/>
</dbReference>
<keyword evidence="1" id="KW-1133">Transmembrane helix</keyword>
<feature type="transmembrane region" description="Helical" evidence="1">
    <location>
        <begin position="6"/>
        <end position="34"/>
    </location>
</feature>
<feature type="transmembrane region" description="Helical" evidence="1">
    <location>
        <begin position="212"/>
        <end position="232"/>
    </location>
</feature>
<evidence type="ECO:0000313" key="2">
    <source>
        <dbReference type="EMBL" id="TQN46934.1"/>
    </source>
</evidence>
<protein>
    <submittedName>
        <fullName evidence="2">Sap-like sulfolipid-1-addressing protein</fullName>
    </submittedName>
</protein>
<feature type="transmembrane region" description="Helical" evidence="1">
    <location>
        <begin position="90"/>
        <end position="107"/>
    </location>
</feature>
<reference evidence="2 3" key="1">
    <citation type="submission" date="2019-06" db="EMBL/GenBank/DDBJ databases">
        <title>Sequencing the genomes of 1000 actinobacteria strains.</title>
        <authorList>
            <person name="Klenk H.-P."/>
        </authorList>
    </citation>
    <scope>NUCLEOTIDE SEQUENCE [LARGE SCALE GENOMIC DNA]</scope>
    <source>
        <strain evidence="2 3">DSM 21776</strain>
    </source>
</reference>
<evidence type="ECO:0000256" key="1">
    <source>
        <dbReference type="SAM" id="Phobius"/>
    </source>
</evidence>